<dbReference type="CDD" id="cd06460">
    <property type="entry name" value="M32_Taq"/>
    <property type="match status" value="1"/>
</dbReference>
<dbReference type="PRINTS" id="PR00998">
    <property type="entry name" value="CRBOXYPTASET"/>
</dbReference>
<dbReference type="Gene3D" id="1.10.1370.30">
    <property type="match status" value="1"/>
</dbReference>
<dbReference type="GO" id="GO:0046872">
    <property type="term" value="F:metal ion binding"/>
    <property type="evidence" value="ECO:0007669"/>
    <property type="project" value="UniProtKB-KW"/>
</dbReference>
<evidence type="ECO:0000256" key="2">
    <source>
        <dbReference type="PIRSR" id="PIRSR006615-1"/>
    </source>
</evidence>
<evidence type="ECO:0000313" key="5">
    <source>
        <dbReference type="Proteomes" id="UP000429958"/>
    </source>
</evidence>
<keyword evidence="1" id="KW-0482">Metalloprotease</keyword>
<dbReference type="SUPFAM" id="SSF55486">
    <property type="entry name" value="Metalloproteases ('zincins'), catalytic domain"/>
    <property type="match status" value="1"/>
</dbReference>
<dbReference type="GO" id="GO:0004181">
    <property type="term" value="F:metallocarboxypeptidase activity"/>
    <property type="evidence" value="ECO:0007669"/>
    <property type="project" value="UniProtKB-UniRule"/>
</dbReference>
<organism evidence="4 5">
    <name type="scientific">Clostridium porci</name>
    <dbReference type="NCBI Taxonomy" id="2605778"/>
    <lineage>
        <taxon>Bacteria</taxon>
        <taxon>Bacillati</taxon>
        <taxon>Bacillota</taxon>
        <taxon>Clostridia</taxon>
        <taxon>Eubacteriales</taxon>
        <taxon>Clostridiaceae</taxon>
        <taxon>Clostridium</taxon>
    </lineage>
</organism>
<feature type="binding site" evidence="2">
    <location>
        <position position="262"/>
    </location>
    <ligand>
        <name>Zn(2+)</name>
        <dbReference type="ChEBI" id="CHEBI:29105"/>
        <note>catalytic</note>
    </ligand>
</feature>
<dbReference type="Proteomes" id="UP000429958">
    <property type="component" value="Unassembled WGS sequence"/>
</dbReference>
<keyword evidence="1" id="KW-0378">Hydrolase</keyword>
<evidence type="ECO:0000313" key="4">
    <source>
        <dbReference type="EMBL" id="MSS36097.1"/>
    </source>
</evidence>
<keyword evidence="2" id="KW-0862">Zinc</keyword>
<reference evidence="4 5" key="1">
    <citation type="submission" date="2019-08" db="EMBL/GenBank/DDBJ databases">
        <title>In-depth cultivation of the pig gut microbiome towards novel bacterial diversity and tailored functional studies.</title>
        <authorList>
            <person name="Wylensek D."/>
            <person name="Hitch T.C.A."/>
            <person name="Clavel T."/>
        </authorList>
    </citation>
    <scope>NUCLEOTIDE SEQUENCE [LARGE SCALE GENOMIC DNA]</scope>
    <source>
        <strain evidence="4 5">WCA-389-WT-23D1</strain>
    </source>
</reference>
<evidence type="ECO:0000256" key="3">
    <source>
        <dbReference type="PIRSR" id="PIRSR006615-2"/>
    </source>
</evidence>
<keyword evidence="1 2" id="KW-0479">Metal-binding</keyword>
<dbReference type="EC" id="3.4.17.19" evidence="1"/>
<gene>
    <name evidence="4" type="ORF">FYJ39_05780</name>
</gene>
<name>A0A7X2TBR6_9CLOT</name>
<sequence>MSKRYEQLKTYMDRVMAIKTAMTLFEWDNETLAPQEAGELTSQVIGVLSGEYFQALTCSELRQRLKECREDEALSEPEAANVRELWEELEKIQCIPQNEYQDFATLTARATRVWARAKEDNDFKAFAPTLKRVIEYQKKFAGYRANNGKRLYDVMLDDFEPGFSMENLDAFFGLLKRELVPFLKQVAEESKKADDSFLKGDYPVKQQEKLARFLAEYVGFDFDRGVMAVSAHPFTTNLHNKDVRITTHYTDCVDSSLFSVIHEAGHGIYEQGIRDELTLTPAGQGASMGMHESQSRFFENIIGRNRAFWVPIYGRVQNMFPKQLGEVSLDTFVAAVNKVTAGLIRTEADELSYSLHVLIRYEIEKMLIEEDLDVEKLPEVWASKYEEYLGVRPETAAEGALQDIHWSQGSFGYFPSYALGSAFGAQLYCHMKKNMDFEGLLEKGKVNVIRQYLKEHIHQFGKLKTSRQLLKDVTGEDFNPHYYLDYLKEKYAKLYGIEVQEEGLSQQ</sequence>
<dbReference type="PIRSF" id="PIRSF006615">
    <property type="entry name" value="Zn_crbxpep_Taq"/>
    <property type="match status" value="1"/>
</dbReference>
<protein>
    <recommendedName>
        <fullName evidence="1">Metal-dependent carboxypeptidase</fullName>
        <ecNumber evidence="1">3.4.17.19</ecNumber>
    </recommendedName>
</protein>
<keyword evidence="1 4" id="KW-0121">Carboxypeptidase</keyword>
<dbReference type="RefSeq" id="WP_154471588.1">
    <property type="nucleotide sequence ID" value="NZ_VUMD01000004.1"/>
</dbReference>
<dbReference type="PANTHER" id="PTHR34217:SF1">
    <property type="entry name" value="CARBOXYPEPTIDASE 1"/>
    <property type="match status" value="1"/>
</dbReference>
<comment type="catalytic activity">
    <reaction evidence="1">
        <text>Release of a C-terminal amino acid with broad specificity, except for -Pro.</text>
        <dbReference type="EC" id="3.4.17.19"/>
    </reaction>
</comment>
<proteinExistence type="inferred from homology"/>
<feature type="binding site" evidence="2">
    <location>
        <position position="292"/>
    </location>
    <ligand>
        <name>Zn(2+)</name>
        <dbReference type="ChEBI" id="CHEBI:29105"/>
        <note>catalytic</note>
    </ligand>
</feature>
<comment type="similarity">
    <text evidence="1">Belongs to the peptidase M32 family.</text>
</comment>
<keyword evidence="5" id="KW-1185">Reference proteome</keyword>
<comment type="cofactor">
    <cofactor evidence="2">
        <name>Zn(2+)</name>
        <dbReference type="ChEBI" id="CHEBI:29105"/>
    </cofactor>
    <text evidence="2">Binds 1 zinc ion per subunit.</text>
</comment>
<keyword evidence="1" id="KW-0645">Protease</keyword>
<dbReference type="PROSITE" id="PS52034">
    <property type="entry name" value="PEPTIDASE_M32"/>
    <property type="match status" value="1"/>
</dbReference>
<accession>A0A7X2TBR6</accession>
<dbReference type="InterPro" id="IPR001333">
    <property type="entry name" value="Peptidase_M32_Taq"/>
</dbReference>
<dbReference type="EMBL" id="VUMD01000004">
    <property type="protein sequence ID" value="MSS36097.1"/>
    <property type="molecule type" value="Genomic_DNA"/>
</dbReference>
<feature type="binding site" evidence="2">
    <location>
        <position position="266"/>
    </location>
    <ligand>
        <name>Zn(2+)</name>
        <dbReference type="ChEBI" id="CHEBI:29105"/>
        <note>catalytic</note>
    </ligand>
</feature>
<dbReference type="PANTHER" id="PTHR34217">
    <property type="entry name" value="METAL-DEPENDENT CARBOXYPEPTIDASE"/>
    <property type="match status" value="1"/>
</dbReference>
<dbReference type="GO" id="GO:0006508">
    <property type="term" value="P:proteolysis"/>
    <property type="evidence" value="ECO:0007669"/>
    <property type="project" value="UniProtKB-UniRule"/>
</dbReference>
<feature type="active site" description="Proton donor/acceptor" evidence="3">
    <location>
        <position position="263"/>
    </location>
</feature>
<dbReference type="Pfam" id="PF02074">
    <property type="entry name" value="Peptidase_M32"/>
    <property type="match status" value="1"/>
</dbReference>
<comment type="function">
    <text evidence="1">Broad specificity carboxypetidase that releases amino acids sequentially from the C-terminus, including neutral, aromatic, polar and basic residues.</text>
</comment>
<evidence type="ECO:0000256" key="1">
    <source>
        <dbReference type="PIRNR" id="PIRNR006615"/>
    </source>
</evidence>
<comment type="caution">
    <text evidence="4">The sequence shown here is derived from an EMBL/GenBank/DDBJ whole genome shotgun (WGS) entry which is preliminary data.</text>
</comment>
<dbReference type="AlphaFoldDB" id="A0A7X2TBR6"/>